<protein>
    <submittedName>
        <fullName evidence="1">Uncharacterized protein</fullName>
    </submittedName>
</protein>
<keyword evidence="2" id="KW-1185">Reference proteome</keyword>
<dbReference type="RefSeq" id="WP_147139776.1">
    <property type="nucleotide sequence ID" value="NZ_BAABIJ010000002.1"/>
</dbReference>
<dbReference type="Proteomes" id="UP000321617">
    <property type="component" value="Unassembled WGS sequence"/>
</dbReference>
<evidence type="ECO:0000313" key="2">
    <source>
        <dbReference type="Proteomes" id="UP000321617"/>
    </source>
</evidence>
<name>A0A562V3X6_9ACTN</name>
<accession>A0A562V3X6</accession>
<sequence length="93" mass="10564">MNAEPVDFGRFTIGEDRFVASGVPGTSQVRVTVDAPPSYVRSPVVVLHEWEPGRVSAAWHGGHWLRRERWKASVRDEALRLRDAWREVRADVA</sequence>
<comment type="caution">
    <text evidence="1">The sequence shown here is derived from an EMBL/GenBank/DDBJ whole genome shotgun (WGS) entry which is preliminary data.</text>
</comment>
<proteinExistence type="predicted"/>
<reference evidence="1 2" key="1">
    <citation type="journal article" date="2013" name="Stand. Genomic Sci.">
        <title>Genomic Encyclopedia of Type Strains, Phase I: The one thousand microbial genomes (KMG-I) project.</title>
        <authorList>
            <person name="Kyrpides N.C."/>
            <person name="Woyke T."/>
            <person name="Eisen J.A."/>
            <person name="Garrity G."/>
            <person name="Lilburn T.G."/>
            <person name="Beck B.J."/>
            <person name="Whitman W.B."/>
            <person name="Hugenholtz P."/>
            <person name="Klenk H.P."/>
        </authorList>
    </citation>
    <scope>NUCLEOTIDE SEQUENCE [LARGE SCALE GENOMIC DNA]</scope>
    <source>
        <strain evidence="1 2">DSM 45044</strain>
    </source>
</reference>
<evidence type="ECO:0000313" key="1">
    <source>
        <dbReference type="EMBL" id="TWJ12555.1"/>
    </source>
</evidence>
<gene>
    <name evidence="1" type="ORF">LX16_3315</name>
</gene>
<organism evidence="1 2">
    <name type="scientific">Stackebrandtia albiflava</name>
    <dbReference type="NCBI Taxonomy" id="406432"/>
    <lineage>
        <taxon>Bacteria</taxon>
        <taxon>Bacillati</taxon>
        <taxon>Actinomycetota</taxon>
        <taxon>Actinomycetes</taxon>
        <taxon>Glycomycetales</taxon>
        <taxon>Glycomycetaceae</taxon>
        <taxon>Stackebrandtia</taxon>
    </lineage>
</organism>
<dbReference type="EMBL" id="VLLL01000006">
    <property type="protein sequence ID" value="TWJ12555.1"/>
    <property type="molecule type" value="Genomic_DNA"/>
</dbReference>
<dbReference type="AlphaFoldDB" id="A0A562V3X6"/>